<dbReference type="Proteomes" id="UP000198752">
    <property type="component" value="Unassembled WGS sequence"/>
</dbReference>
<dbReference type="PROSITE" id="PS50056">
    <property type="entry name" value="TYR_PHOSPHATASE_2"/>
    <property type="match status" value="1"/>
</dbReference>
<evidence type="ECO:0000256" key="2">
    <source>
        <dbReference type="SAM" id="Phobius"/>
    </source>
</evidence>
<dbReference type="STRING" id="269670.SAMN02982927_03243"/>
<feature type="transmembrane region" description="Helical" evidence="2">
    <location>
        <begin position="141"/>
        <end position="163"/>
    </location>
</feature>
<feature type="domain" description="Tyrosine specific protein phosphatases" evidence="3">
    <location>
        <begin position="115"/>
        <end position="158"/>
    </location>
</feature>
<dbReference type="Pfam" id="PF13350">
    <property type="entry name" value="Y_phosphatase3"/>
    <property type="match status" value="1"/>
</dbReference>
<dbReference type="RefSeq" id="WP_093674606.1">
    <property type="nucleotide sequence ID" value="NZ_FOOY01000030.1"/>
</dbReference>
<keyword evidence="2" id="KW-0472">Membrane</keyword>
<dbReference type="InterPro" id="IPR000387">
    <property type="entry name" value="Tyr_Pase_dom"/>
</dbReference>
<dbReference type="InterPro" id="IPR026893">
    <property type="entry name" value="Tyr/Ser_Pase_IphP-type"/>
</dbReference>
<dbReference type="EMBL" id="FOOY01000030">
    <property type="protein sequence ID" value="SFG92329.1"/>
    <property type="molecule type" value="Genomic_DNA"/>
</dbReference>
<proteinExistence type="inferred from homology"/>
<evidence type="ECO:0000259" key="3">
    <source>
        <dbReference type="PROSITE" id="PS50056"/>
    </source>
</evidence>
<dbReference type="PROSITE" id="PS00383">
    <property type="entry name" value="TYR_PHOSPHATASE_1"/>
    <property type="match status" value="1"/>
</dbReference>
<dbReference type="OrthoDB" id="1188001at2"/>
<name>A0A1I2VV33_9BACL</name>
<dbReference type="GO" id="GO:0004721">
    <property type="term" value="F:phosphoprotein phosphatase activity"/>
    <property type="evidence" value="ECO:0007669"/>
    <property type="project" value="InterPro"/>
</dbReference>
<dbReference type="PANTHER" id="PTHR31126:SF1">
    <property type="entry name" value="TYROSINE SPECIFIC PROTEIN PHOSPHATASES DOMAIN-CONTAINING PROTEIN"/>
    <property type="match status" value="1"/>
</dbReference>
<gene>
    <name evidence="4" type="ORF">SAMN02982927_03243</name>
</gene>
<evidence type="ECO:0000313" key="5">
    <source>
        <dbReference type="Proteomes" id="UP000198752"/>
    </source>
</evidence>
<keyword evidence="2" id="KW-0812">Transmembrane</keyword>
<organism evidence="4 5">
    <name type="scientific">Sporolactobacillus nakayamae</name>
    <dbReference type="NCBI Taxonomy" id="269670"/>
    <lineage>
        <taxon>Bacteria</taxon>
        <taxon>Bacillati</taxon>
        <taxon>Bacillota</taxon>
        <taxon>Bacilli</taxon>
        <taxon>Bacillales</taxon>
        <taxon>Sporolactobacillaceae</taxon>
        <taxon>Sporolactobacillus</taxon>
    </lineage>
</organism>
<evidence type="ECO:0000256" key="1">
    <source>
        <dbReference type="ARBA" id="ARBA00009580"/>
    </source>
</evidence>
<dbReference type="PANTHER" id="PTHR31126">
    <property type="entry name" value="TYROSINE-PROTEIN PHOSPHATASE"/>
    <property type="match status" value="1"/>
</dbReference>
<keyword evidence="5" id="KW-1185">Reference proteome</keyword>
<dbReference type="InterPro" id="IPR016130">
    <property type="entry name" value="Tyr_Pase_AS"/>
</dbReference>
<dbReference type="SUPFAM" id="SSF52799">
    <property type="entry name" value="(Phosphotyrosine protein) phosphatases II"/>
    <property type="match status" value="1"/>
</dbReference>
<keyword evidence="2" id="KW-1133">Transmembrane helix</keyword>
<sequence length="230" mass="26077">MPTRRIPLSCTVNTRDLGGYLTNDGRITAFGRIIRSDVPESFSPEDAVLLKNFGVTTALDFRSKPEIERLPSAFERSADFNYFHCPFAFGNRNPASKAEVPSLYAEMLADFPAIKRILSIIIRQKGAVFIHCYVGKDRTGVVAALLLLIAGVCISDILADYQISYTYLRLRIRELLHQHPEIPDFTGRSDMEYMEATLNHFFETYGTVQDYLQQVGMHPDEITSLKNKLF</sequence>
<dbReference type="Gene3D" id="3.90.190.10">
    <property type="entry name" value="Protein tyrosine phosphatase superfamily"/>
    <property type="match status" value="1"/>
</dbReference>
<comment type="similarity">
    <text evidence="1">Belongs to the protein-tyrosine phosphatase family.</text>
</comment>
<accession>A0A1I2VV33</accession>
<reference evidence="5" key="1">
    <citation type="submission" date="2016-10" db="EMBL/GenBank/DDBJ databases">
        <authorList>
            <person name="Varghese N."/>
            <person name="Submissions S."/>
        </authorList>
    </citation>
    <scope>NUCLEOTIDE SEQUENCE [LARGE SCALE GENOMIC DNA]</scope>
    <source>
        <strain evidence="5">ATCC 700379</strain>
    </source>
</reference>
<protein>
    <submittedName>
        <fullName evidence="4">Protein tyrosine/serine phosphatase</fullName>
    </submittedName>
</protein>
<evidence type="ECO:0000313" key="4">
    <source>
        <dbReference type="EMBL" id="SFG92329.1"/>
    </source>
</evidence>
<dbReference type="AlphaFoldDB" id="A0A1I2VV33"/>
<dbReference type="InterPro" id="IPR029021">
    <property type="entry name" value="Prot-tyrosine_phosphatase-like"/>
</dbReference>